<dbReference type="Proteomes" id="UP000499080">
    <property type="component" value="Unassembled WGS sequence"/>
</dbReference>
<gene>
    <name evidence="1" type="ORF">AVEN_113633_1</name>
</gene>
<dbReference type="EMBL" id="BGPR01009318">
    <property type="protein sequence ID" value="GBN39255.1"/>
    <property type="molecule type" value="Genomic_DNA"/>
</dbReference>
<proteinExistence type="predicted"/>
<accession>A0A4Y2NIC1</accession>
<evidence type="ECO:0000313" key="1">
    <source>
        <dbReference type="EMBL" id="GBN39255.1"/>
    </source>
</evidence>
<name>A0A4Y2NIC1_ARAVE</name>
<dbReference type="SUPFAM" id="SSF57903">
    <property type="entry name" value="FYVE/PHD zinc finger"/>
    <property type="match status" value="1"/>
</dbReference>
<comment type="caution">
    <text evidence="1">The sequence shown here is derived from an EMBL/GenBank/DDBJ whole genome shotgun (WGS) entry which is preliminary data.</text>
</comment>
<evidence type="ECO:0000313" key="2">
    <source>
        <dbReference type="Proteomes" id="UP000499080"/>
    </source>
</evidence>
<dbReference type="AlphaFoldDB" id="A0A4Y2NIC1"/>
<protein>
    <submittedName>
        <fullName evidence="1">Uncharacterized protein</fullName>
    </submittedName>
</protein>
<dbReference type="OrthoDB" id="8191755at2759"/>
<keyword evidence="2" id="KW-1185">Reference proteome</keyword>
<organism evidence="1 2">
    <name type="scientific">Araneus ventricosus</name>
    <name type="common">Orbweaver spider</name>
    <name type="synonym">Epeira ventricosa</name>
    <dbReference type="NCBI Taxonomy" id="182803"/>
    <lineage>
        <taxon>Eukaryota</taxon>
        <taxon>Metazoa</taxon>
        <taxon>Ecdysozoa</taxon>
        <taxon>Arthropoda</taxon>
        <taxon>Chelicerata</taxon>
        <taxon>Arachnida</taxon>
        <taxon>Araneae</taxon>
        <taxon>Araneomorphae</taxon>
        <taxon>Entelegynae</taxon>
        <taxon>Araneoidea</taxon>
        <taxon>Araneidae</taxon>
        <taxon>Araneus</taxon>
    </lineage>
</organism>
<reference evidence="1 2" key="1">
    <citation type="journal article" date="2019" name="Sci. Rep.">
        <title>Orb-weaving spider Araneus ventricosus genome elucidates the spidroin gene catalogue.</title>
        <authorList>
            <person name="Kono N."/>
            <person name="Nakamura H."/>
            <person name="Ohtoshi R."/>
            <person name="Moran D.A.P."/>
            <person name="Shinohara A."/>
            <person name="Yoshida Y."/>
            <person name="Fujiwara M."/>
            <person name="Mori M."/>
            <person name="Tomita M."/>
            <person name="Arakawa K."/>
        </authorList>
    </citation>
    <scope>NUCLEOTIDE SEQUENCE [LARGE SCALE GENOMIC DNA]</scope>
</reference>
<sequence>MKRYDSSSDSSEYCDPPLVHSDDDINLDINQTRAVQLETFFDGKFSDDTRGEVWVKCVMCQMWAHLDCGGAETAFQTEATFL</sequence>
<dbReference type="InterPro" id="IPR011011">
    <property type="entry name" value="Znf_FYVE_PHD"/>
</dbReference>